<reference evidence="1 2" key="1">
    <citation type="journal article" date="2016" name="Nat. Commun.">
        <title>Thousands of microbial genomes shed light on interconnected biogeochemical processes in an aquifer system.</title>
        <authorList>
            <person name="Anantharaman K."/>
            <person name="Brown C.T."/>
            <person name="Hug L.A."/>
            <person name="Sharon I."/>
            <person name="Castelle C.J."/>
            <person name="Probst A.J."/>
            <person name="Thomas B.C."/>
            <person name="Singh A."/>
            <person name="Wilkins M.J."/>
            <person name="Karaoz U."/>
            <person name="Brodie E.L."/>
            <person name="Williams K.H."/>
            <person name="Hubbard S.S."/>
            <person name="Banfield J.F."/>
        </authorList>
    </citation>
    <scope>NUCLEOTIDE SEQUENCE [LARGE SCALE GENOMIC DNA]</scope>
</reference>
<dbReference type="STRING" id="1798542.A3F54_04865"/>
<sequence length="150" mass="16204">MSVLERITNDLKVALKNQQMDQLTLLRGLKSAIKNAEIEARGQLDDAGVVKVLQKAAKQRRESIVAFEKGGRKDLVDKETAELHFIEQYLPEQMSDGALREVVKKVVADVGAAGAAGASAFGVVMGKVMSQVKGKADGKKVQQIVKEMLG</sequence>
<dbReference type="AlphaFoldDB" id="A0A1G2B622"/>
<evidence type="ECO:0008006" key="3">
    <source>
        <dbReference type="Google" id="ProtNLM"/>
    </source>
</evidence>
<dbReference type="SUPFAM" id="SSF89095">
    <property type="entry name" value="GatB/YqeY motif"/>
    <property type="match status" value="1"/>
</dbReference>
<accession>A0A1G2B622</accession>
<dbReference type="GO" id="GO:0016884">
    <property type="term" value="F:carbon-nitrogen ligase activity, with glutamine as amido-N-donor"/>
    <property type="evidence" value="ECO:0007669"/>
    <property type="project" value="InterPro"/>
</dbReference>
<dbReference type="InterPro" id="IPR023168">
    <property type="entry name" value="GatB_Yqey_C_2"/>
</dbReference>
<evidence type="ECO:0000313" key="2">
    <source>
        <dbReference type="Proteomes" id="UP000176952"/>
    </source>
</evidence>
<dbReference type="InterPro" id="IPR019004">
    <property type="entry name" value="YqeY/Aim41"/>
</dbReference>
<organism evidence="1 2">
    <name type="scientific">Candidatus Kerfeldbacteria bacterium RIFCSPHIGHO2_12_FULL_48_17</name>
    <dbReference type="NCBI Taxonomy" id="1798542"/>
    <lineage>
        <taxon>Bacteria</taxon>
        <taxon>Candidatus Kerfeldiibacteriota</taxon>
    </lineage>
</organism>
<dbReference type="Proteomes" id="UP000176952">
    <property type="component" value="Unassembled WGS sequence"/>
</dbReference>
<dbReference type="Pfam" id="PF09424">
    <property type="entry name" value="YqeY"/>
    <property type="match status" value="1"/>
</dbReference>
<dbReference type="InterPro" id="IPR003789">
    <property type="entry name" value="Asn/Gln_tRNA_amidoTrase-B-like"/>
</dbReference>
<comment type="caution">
    <text evidence="1">The sequence shown here is derived from an EMBL/GenBank/DDBJ whole genome shotgun (WGS) entry which is preliminary data.</text>
</comment>
<dbReference type="InterPro" id="IPR042184">
    <property type="entry name" value="YqeY/Aim41_N"/>
</dbReference>
<gene>
    <name evidence="1" type="ORF">A3F54_04865</name>
</gene>
<dbReference type="PANTHER" id="PTHR28055:SF1">
    <property type="entry name" value="ALTERED INHERITANCE OF MITOCHONDRIA PROTEIN 41, MITOCHONDRIAL"/>
    <property type="match status" value="1"/>
</dbReference>
<dbReference type="EMBL" id="MHKD01000019">
    <property type="protein sequence ID" value="OGY83687.1"/>
    <property type="molecule type" value="Genomic_DNA"/>
</dbReference>
<evidence type="ECO:0000313" key="1">
    <source>
        <dbReference type="EMBL" id="OGY83687.1"/>
    </source>
</evidence>
<name>A0A1G2B622_9BACT</name>
<proteinExistence type="predicted"/>
<protein>
    <recommendedName>
        <fullName evidence="3">Glutamyl-tRNA amidotransferase</fullName>
    </recommendedName>
</protein>
<dbReference type="Gene3D" id="1.10.1510.10">
    <property type="entry name" value="Uncharacterised protein YqeY/AIM41 PF09424, N-terminal domain"/>
    <property type="match status" value="1"/>
</dbReference>
<dbReference type="Gene3D" id="1.10.10.410">
    <property type="match status" value="1"/>
</dbReference>
<dbReference type="PANTHER" id="PTHR28055">
    <property type="entry name" value="ALTERED INHERITANCE OF MITOCHONDRIA PROTEIN 41, MITOCHONDRIAL"/>
    <property type="match status" value="1"/>
</dbReference>